<name>A0A397FYM5_ASPTH</name>
<dbReference type="EMBL" id="NKHU02000374">
    <property type="protein sequence ID" value="RHZ43861.1"/>
    <property type="molecule type" value="Genomic_DNA"/>
</dbReference>
<feature type="region of interest" description="Disordered" evidence="1">
    <location>
        <begin position="802"/>
        <end position="860"/>
    </location>
</feature>
<feature type="compositionally biased region" description="Polar residues" evidence="1">
    <location>
        <begin position="380"/>
        <end position="394"/>
    </location>
</feature>
<dbReference type="PANTHER" id="PTHR47102">
    <property type="entry name" value="PROTEIN BNI1"/>
    <property type="match status" value="1"/>
</dbReference>
<feature type="compositionally biased region" description="Basic and acidic residues" evidence="1">
    <location>
        <begin position="293"/>
        <end position="309"/>
    </location>
</feature>
<feature type="compositionally biased region" description="Basic and acidic residues" evidence="1">
    <location>
        <begin position="851"/>
        <end position="860"/>
    </location>
</feature>
<dbReference type="InterPro" id="IPR011989">
    <property type="entry name" value="ARM-like"/>
</dbReference>
<feature type="compositionally biased region" description="Low complexity" evidence="1">
    <location>
        <begin position="415"/>
        <end position="431"/>
    </location>
</feature>
<comment type="caution">
    <text evidence="3">The sequence shown here is derived from an EMBL/GenBank/DDBJ whole genome shotgun (WGS) entry which is preliminary data.</text>
</comment>
<evidence type="ECO:0000256" key="1">
    <source>
        <dbReference type="SAM" id="MobiDB-lite"/>
    </source>
</evidence>
<dbReference type="GO" id="GO:0043332">
    <property type="term" value="C:mating projection tip"/>
    <property type="evidence" value="ECO:0007669"/>
    <property type="project" value="TreeGrafter"/>
</dbReference>
<dbReference type="GeneID" id="38122152"/>
<feature type="compositionally biased region" description="Basic and acidic residues" evidence="1">
    <location>
        <begin position="401"/>
        <end position="414"/>
    </location>
</feature>
<proteinExistence type="predicted"/>
<dbReference type="InterPro" id="IPR051661">
    <property type="entry name" value="Actin_filament_regulator"/>
</dbReference>
<dbReference type="PANTHER" id="PTHR47102:SF2">
    <property type="entry name" value="PROTEIN BNI1"/>
    <property type="match status" value="1"/>
</dbReference>
<feature type="compositionally biased region" description="Basic and acidic residues" evidence="1">
    <location>
        <begin position="116"/>
        <end position="126"/>
    </location>
</feature>
<accession>A0A397FYM5</accession>
<evidence type="ECO:0000313" key="3">
    <source>
        <dbReference type="EMBL" id="RHZ43861.1"/>
    </source>
</evidence>
<organism evidence="3 4">
    <name type="scientific">Aspergillus thermomutatus</name>
    <name type="common">Neosartorya pseudofischeri</name>
    <dbReference type="NCBI Taxonomy" id="41047"/>
    <lineage>
        <taxon>Eukaryota</taxon>
        <taxon>Fungi</taxon>
        <taxon>Dikarya</taxon>
        <taxon>Ascomycota</taxon>
        <taxon>Pezizomycotina</taxon>
        <taxon>Eurotiomycetes</taxon>
        <taxon>Eurotiomycetidae</taxon>
        <taxon>Eurotiales</taxon>
        <taxon>Aspergillaceae</taxon>
        <taxon>Aspergillus</taxon>
        <taxon>Aspergillus subgen. Fumigati</taxon>
    </lineage>
</organism>
<feature type="domain" description="Formin GTPase-binding" evidence="2">
    <location>
        <begin position="332"/>
        <end position="616"/>
    </location>
</feature>
<reference evidence="3" key="1">
    <citation type="submission" date="2018-08" db="EMBL/GenBank/DDBJ databases">
        <title>Draft genome sequence of azole-resistant Aspergillus thermomutatus (Neosartorya pseudofischeri) strain HMR AF 39, isolated from a human nasal aspirate.</title>
        <authorList>
            <person name="Parent-Michaud M."/>
            <person name="Dufresne P.J."/>
            <person name="Fournier E."/>
            <person name="Martineau C."/>
            <person name="Moreira S."/>
            <person name="Perkins V."/>
            <person name="De Repentigny L."/>
            <person name="Dufresne S.F."/>
        </authorList>
    </citation>
    <scope>NUCLEOTIDE SEQUENCE [LARGE SCALE GENOMIC DNA]</scope>
    <source>
        <strain evidence="3">HMR AF 39</strain>
    </source>
</reference>
<feature type="region of interest" description="Disordered" evidence="1">
    <location>
        <begin position="27"/>
        <end position="341"/>
    </location>
</feature>
<dbReference type="InterPro" id="IPR010473">
    <property type="entry name" value="GTPase-bd"/>
</dbReference>
<dbReference type="SMART" id="SM01140">
    <property type="entry name" value="Drf_GBD"/>
    <property type="match status" value="1"/>
</dbReference>
<feature type="region of interest" description="Disordered" evidence="1">
    <location>
        <begin position="368"/>
        <end position="461"/>
    </location>
</feature>
<dbReference type="InterPro" id="IPR016024">
    <property type="entry name" value="ARM-type_fold"/>
</dbReference>
<dbReference type="Pfam" id="PF06371">
    <property type="entry name" value="Drf_GBD"/>
    <property type="match status" value="1"/>
</dbReference>
<dbReference type="GO" id="GO:0051017">
    <property type="term" value="P:actin filament bundle assembly"/>
    <property type="evidence" value="ECO:0007669"/>
    <property type="project" value="TreeGrafter"/>
</dbReference>
<feature type="compositionally biased region" description="Polar residues" evidence="1">
    <location>
        <begin position="193"/>
        <end position="203"/>
    </location>
</feature>
<dbReference type="GO" id="GO:1903475">
    <property type="term" value="P:mitotic actomyosin contractile ring assembly"/>
    <property type="evidence" value="ECO:0007669"/>
    <property type="project" value="TreeGrafter"/>
</dbReference>
<dbReference type="GO" id="GO:0032153">
    <property type="term" value="C:cell division site"/>
    <property type="evidence" value="ECO:0007669"/>
    <property type="project" value="TreeGrafter"/>
</dbReference>
<sequence>MAPNMQPPEIFDDATRSPTKLGFRAILSKAHRRNQSADDAIPPKISPRSQPAESASWSPADQAYPALNQLPLGERAHNRDAADGSSFQPKPPGKTEKGGLHKKTKSAVSLKSLRNYMERKENKAGEAPEDEPLGWKPKKAKSANSLSAILKRSQRGRKAEGSKDVRDKENRSPSDLVDSMPSPVWSPYAPDSFHNQNAVPQSPNKRRTLQEEVSLYTPKGYGPAQQRNFYDYHQPSLANRSAAKPRPKSDNLSGNRKVKELLGSIQTVPSDKPILVDQSETESHRGQGRPRISRSESHPEPEMKPDASPKKPSRVQAAISAFNAKEKEAEVQRRLNSKDLESEFEKLLDARNIPHNMRDKMRALDTNIKADFIQKDRAENNTPQSTGPSSANDSTGRRGRKSESKDERQNHDGKGSQSRSRSRGFTFSKGGSSPGKKHRPESGSFYRRPKSADLSQPASLSKILTPATSTVSLSATASRDTAADPSDFVHYLREIQKPEMIEIGKIHKLRILLRNETINWVDTFIADGGMDEIVQLLYRIMKVEWREEHEDTLLHEILLCLKALCTTSVALKHLTRIEAELFPALLKMLFDEEKKGPSEYTTRSIIMNLLFTQLSTASSDEMATACASRILSYLQDPTPPEDNQPLSFIANIYQSRPYRVWCKEVSNVTKEVFWIFLHHLNVIPIVKSDKCPPELAQQTFRERHFPAPRPPVPAAPYVGGVEWDATNYLAAHLDLMNGLIACMPSTEERNKLRSELRASGFEKVMGGSLRTCKEKFYSSVHDCLRTWTAAAVEDGWPYTFVREGPPRPEPGSPVKSPIKAGPGSPKKGILDEKPPRLELALELPSNNRVSQKGDDLGNWL</sequence>
<protein>
    <recommendedName>
        <fullName evidence="2">Formin GTPase-binding domain-containing protein</fullName>
    </recommendedName>
</protein>
<dbReference type="Gene3D" id="1.25.10.10">
    <property type="entry name" value="Leucine-rich Repeat Variant"/>
    <property type="match status" value="1"/>
</dbReference>
<gene>
    <name evidence="3" type="ORF">CDV56_100178</name>
</gene>
<dbReference type="AlphaFoldDB" id="A0A397FYM5"/>
<dbReference type="GO" id="GO:0003779">
    <property type="term" value="F:actin binding"/>
    <property type="evidence" value="ECO:0007669"/>
    <property type="project" value="InterPro"/>
</dbReference>
<evidence type="ECO:0000259" key="2">
    <source>
        <dbReference type="SMART" id="SM01140"/>
    </source>
</evidence>
<dbReference type="GO" id="GO:0031267">
    <property type="term" value="F:small GTPase binding"/>
    <property type="evidence" value="ECO:0007669"/>
    <property type="project" value="InterPro"/>
</dbReference>
<dbReference type="OrthoDB" id="2155261at2759"/>
<feature type="compositionally biased region" description="Polar residues" evidence="1">
    <location>
        <begin position="47"/>
        <end position="59"/>
    </location>
</feature>
<dbReference type="GO" id="GO:0051016">
    <property type="term" value="P:barbed-end actin filament capping"/>
    <property type="evidence" value="ECO:0007669"/>
    <property type="project" value="TreeGrafter"/>
</dbReference>
<dbReference type="SUPFAM" id="SSF48371">
    <property type="entry name" value="ARM repeat"/>
    <property type="match status" value="1"/>
</dbReference>
<feature type="compositionally biased region" description="Basic and acidic residues" evidence="1">
    <location>
        <begin position="157"/>
        <end position="172"/>
    </location>
</feature>
<evidence type="ECO:0000313" key="4">
    <source>
        <dbReference type="Proteomes" id="UP000215305"/>
    </source>
</evidence>
<dbReference type="VEuPathDB" id="FungiDB:CDV56_100178"/>
<feature type="compositionally biased region" description="Basic and acidic residues" evidence="1">
    <location>
        <begin position="324"/>
        <end position="341"/>
    </location>
</feature>
<dbReference type="RefSeq" id="XP_026610022.1">
    <property type="nucleotide sequence ID" value="XM_026753797.1"/>
</dbReference>
<keyword evidence="4" id="KW-1185">Reference proteome</keyword>
<dbReference type="Proteomes" id="UP000215305">
    <property type="component" value="Unassembled WGS sequence"/>
</dbReference>